<comment type="caution">
    <text evidence="3">The sequence shown here is derived from an EMBL/GenBank/DDBJ whole genome shotgun (WGS) entry which is preliminary data.</text>
</comment>
<feature type="compositionally biased region" description="Basic and acidic residues" evidence="1">
    <location>
        <begin position="107"/>
        <end position="124"/>
    </location>
</feature>
<keyword evidence="2" id="KW-1133">Transmembrane helix</keyword>
<keyword evidence="2" id="KW-0812">Transmembrane</keyword>
<feature type="compositionally biased region" description="Acidic residues" evidence="1">
    <location>
        <begin position="83"/>
        <end position="92"/>
    </location>
</feature>
<dbReference type="Proteomes" id="UP000663801">
    <property type="component" value="Unassembled WGS sequence"/>
</dbReference>
<keyword evidence="4" id="KW-1185">Reference proteome</keyword>
<proteinExistence type="predicted"/>
<evidence type="ECO:0000256" key="1">
    <source>
        <dbReference type="SAM" id="MobiDB-lite"/>
    </source>
</evidence>
<name>A0A938YK27_9ACTN</name>
<feature type="region of interest" description="Disordered" evidence="1">
    <location>
        <begin position="77"/>
        <end position="124"/>
    </location>
</feature>
<gene>
    <name evidence="3" type="ORF">JL107_13340</name>
</gene>
<dbReference type="EMBL" id="JAERWL010000010">
    <property type="protein sequence ID" value="MBM9477427.1"/>
    <property type="molecule type" value="Genomic_DNA"/>
</dbReference>
<reference evidence="3" key="1">
    <citation type="submission" date="2021-01" db="EMBL/GenBank/DDBJ databases">
        <title>KCTC 19127 draft genome.</title>
        <authorList>
            <person name="An D."/>
        </authorList>
    </citation>
    <scope>NUCLEOTIDE SEQUENCE</scope>
    <source>
        <strain evidence="3">KCTC 19127</strain>
    </source>
</reference>
<feature type="transmembrane region" description="Helical" evidence="2">
    <location>
        <begin position="44"/>
        <end position="62"/>
    </location>
</feature>
<accession>A0A938YK27</accession>
<evidence type="ECO:0000313" key="4">
    <source>
        <dbReference type="Proteomes" id="UP000663801"/>
    </source>
</evidence>
<evidence type="ECO:0000256" key="2">
    <source>
        <dbReference type="SAM" id="Phobius"/>
    </source>
</evidence>
<dbReference type="RefSeq" id="WP_205257532.1">
    <property type="nucleotide sequence ID" value="NZ_BAAAPV010000003.1"/>
</dbReference>
<feature type="transmembrane region" description="Helical" evidence="2">
    <location>
        <begin position="12"/>
        <end position="32"/>
    </location>
</feature>
<protein>
    <submittedName>
        <fullName evidence="3">Uncharacterized protein</fullName>
    </submittedName>
</protein>
<dbReference type="AlphaFoldDB" id="A0A938YK27"/>
<evidence type="ECO:0000313" key="3">
    <source>
        <dbReference type="EMBL" id="MBM9477427.1"/>
    </source>
</evidence>
<organism evidence="3 4">
    <name type="scientific">Nakamurella flavida</name>
    <dbReference type="NCBI Taxonomy" id="363630"/>
    <lineage>
        <taxon>Bacteria</taxon>
        <taxon>Bacillati</taxon>
        <taxon>Actinomycetota</taxon>
        <taxon>Actinomycetes</taxon>
        <taxon>Nakamurellales</taxon>
        <taxon>Nakamurellaceae</taxon>
        <taxon>Nakamurella</taxon>
    </lineage>
</organism>
<sequence>MPRRFLSPGWVVGHVVVLAAVLTCLRLGWWQWDRAHASTGTGQNYGYALLWPAFGAAFIYMWTRFLQLEQLKDAEDADRVDAESTELSDDELAAFTGDGSDDEEEAALDRAEAAEAARRERLQRPSEGVVVGVATVGAEDDDDPELTAYNRALAALAEEDRRRAR</sequence>
<keyword evidence="2" id="KW-0472">Membrane</keyword>